<evidence type="ECO:0000313" key="2">
    <source>
        <dbReference type="EMBL" id="CAG9324067.1"/>
    </source>
</evidence>
<proteinExistence type="predicted"/>
<dbReference type="AlphaFoldDB" id="A0AAU9JAU8"/>
<dbReference type="InterPro" id="IPR027267">
    <property type="entry name" value="AH/BAR_dom_sf"/>
</dbReference>
<dbReference type="PROSITE" id="PS50086">
    <property type="entry name" value="TBC_RABGAP"/>
    <property type="match status" value="1"/>
</dbReference>
<dbReference type="SUPFAM" id="SSF103657">
    <property type="entry name" value="BAR/IMD domain-like"/>
    <property type="match status" value="1"/>
</dbReference>
<dbReference type="InterPro" id="IPR035969">
    <property type="entry name" value="Rab-GAP_TBC_sf"/>
</dbReference>
<dbReference type="PANTHER" id="PTHR47219">
    <property type="entry name" value="RAB GTPASE-ACTIVATING PROTEIN 1-LIKE"/>
    <property type="match status" value="1"/>
</dbReference>
<dbReference type="Gene3D" id="1.20.1270.60">
    <property type="entry name" value="Arfaptin homology (AH) domain/BAR domain"/>
    <property type="match status" value="1"/>
</dbReference>
<comment type="caution">
    <text evidence="2">The sequence shown here is derived from an EMBL/GenBank/DDBJ whole genome shotgun (WGS) entry which is preliminary data.</text>
</comment>
<dbReference type="SUPFAM" id="SSF47923">
    <property type="entry name" value="Ypt/Rab-GAP domain of gyp1p"/>
    <property type="match status" value="2"/>
</dbReference>
<dbReference type="InterPro" id="IPR050302">
    <property type="entry name" value="Rab_GAP_TBC_domain"/>
</dbReference>
<name>A0AAU9JAU8_9CILI</name>
<dbReference type="GO" id="GO:0031267">
    <property type="term" value="F:small GTPase binding"/>
    <property type="evidence" value="ECO:0007669"/>
    <property type="project" value="TreeGrafter"/>
</dbReference>
<evidence type="ECO:0000259" key="1">
    <source>
        <dbReference type="PROSITE" id="PS50086"/>
    </source>
</evidence>
<sequence>MSYPELSDKFELVSSHLRKGLQVSANLCSFYKNFKKALDTFSQQTLKSIDAFSAELPKDINSATLSRLLTSTTIHFRKFAAQQAMYSRHLQQEIIDPLELFISQINNSNTNLVNKVTPTHKQLQKAIQKMEKHKEKHIKCSSEAEKIEKQYNYNDTSEKQQKMYKQVLQYKNSAFKASEAYDKSVFDANQCWNDYDSIIPGIMADFQQNEESRIHFIKYSIEKYANYYIAYQKNINEIFEELNVALGTVNSEIDIKEFVDNHKSSSPIKREEFVSYEKWKRLQKKGNQPVFNEEDYEILGDAGIQNGKDPDLELVKAVLGYLIPFKLDPVRDSIFINSPEEDKSSEEVLDSRFYAKLSELLHTAEGRELFCDVLEHKNSNRCLEYSKITQLASLIKGMLTAMMIDGDTDSSIFCKVIFVSDKFYTENEANKKQYLASFISSHCIWSDAKRWNQAILSAIETQLENESESPLSPNKRRKIRNGLVTAIKSWTHKIPLIFQKRLADERAEKAAAYLMISQFNYHMIKLGIPVETANSIVLAACQSVNLDPERTCLLLAEVLNTKRLLVHLESPVEVSLKAREKERERFGALLPYGLAIDFLQPNECFSLVLVCKQWKNIFYHQIIKKWLTEWNLSAEKKHYLRSQAWVTLLKANIRRIEYSTYLNKISELGDIEEVIDLDVIRSYQGHQIITGQILKNILKSIAVYNPEIGYCQGMNYVAGTLYVQLQDEELVFKCLIGMIEKFQMQPLYVQSLPKLKQFFYQLDRLIGILLPDIHSLFREIGLCSGHFTASWFITVFSSILQDKPELLLSIWDLFFLEGWKIAFKVCIAILSRASREIQGKRFEDVMSLLTNINTPNCPIDVFDERFLEKVHKIDISNALLRDLESEYEHLKIRAYNKHAKY</sequence>
<dbReference type="PANTHER" id="PTHR47219:SF9">
    <property type="entry name" value="GTPASE ACTIVATING PROTEIN AND CENTROSOME-ASSOCIATED, ISOFORM B"/>
    <property type="match status" value="1"/>
</dbReference>
<gene>
    <name evidence="2" type="ORF">BSTOLATCC_MIC35088</name>
</gene>
<dbReference type="Gene3D" id="1.10.8.270">
    <property type="entry name" value="putative rabgap domain of human tbc1 domain family member 14 like domains"/>
    <property type="match status" value="1"/>
</dbReference>
<dbReference type="Gene3D" id="1.10.472.80">
    <property type="entry name" value="Ypt/Rab-GAP domain of gyp1p, domain 3"/>
    <property type="match status" value="1"/>
</dbReference>
<dbReference type="SMART" id="SM00164">
    <property type="entry name" value="TBC"/>
    <property type="match status" value="1"/>
</dbReference>
<dbReference type="GO" id="GO:0005096">
    <property type="term" value="F:GTPase activator activity"/>
    <property type="evidence" value="ECO:0007669"/>
    <property type="project" value="TreeGrafter"/>
</dbReference>
<dbReference type="Pfam" id="PF00566">
    <property type="entry name" value="RabGAP-TBC"/>
    <property type="match status" value="1"/>
</dbReference>
<protein>
    <recommendedName>
        <fullName evidence="1">Rab-GAP TBC domain-containing protein</fullName>
    </recommendedName>
</protein>
<dbReference type="InterPro" id="IPR000195">
    <property type="entry name" value="Rab-GAP-TBC_dom"/>
</dbReference>
<accession>A0AAU9JAU8</accession>
<reference evidence="2" key="1">
    <citation type="submission" date="2021-09" db="EMBL/GenBank/DDBJ databases">
        <authorList>
            <consortium name="AG Swart"/>
            <person name="Singh M."/>
            <person name="Singh A."/>
            <person name="Seah K."/>
            <person name="Emmerich C."/>
        </authorList>
    </citation>
    <scope>NUCLEOTIDE SEQUENCE</scope>
    <source>
        <strain evidence="2">ATCC30299</strain>
    </source>
</reference>
<dbReference type="Proteomes" id="UP001162131">
    <property type="component" value="Unassembled WGS sequence"/>
</dbReference>
<evidence type="ECO:0000313" key="3">
    <source>
        <dbReference type="Proteomes" id="UP001162131"/>
    </source>
</evidence>
<feature type="domain" description="Rab-GAP TBC" evidence="1">
    <location>
        <begin position="635"/>
        <end position="818"/>
    </location>
</feature>
<dbReference type="EMBL" id="CAJZBQ010000035">
    <property type="protein sequence ID" value="CAG9324067.1"/>
    <property type="molecule type" value="Genomic_DNA"/>
</dbReference>
<keyword evidence="3" id="KW-1185">Reference proteome</keyword>
<organism evidence="2 3">
    <name type="scientific">Blepharisma stoltei</name>
    <dbReference type="NCBI Taxonomy" id="1481888"/>
    <lineage>
        <taxon>Eukaryota</taxon>
        <taxon>Sar</taxon>
        <taxon>Alveolata</taxon>
        <taxon>Ciliophora</taxon>
        <taxon>Postciliodesmatophora</taxon>
        <taxon>Heterotrichea</taxon>
        <taxon>Heterotrichida</taxon>
        <taxon>Blepharismidae</taxon>
        <taxon>Blepharisma</taxon>
    </lineage>
</organism>